<comment type="caution">
    <text evidence="2">The sequence shown here is derived from an EMBL/GenBank/DDBJ whole genome shotgun (WGS) entry which is preliminary data.</text>
</comment>
<sequence>MSFSQPGTGGDTFDLKTNGDAWMGALMLVWPISLKPNFDTGKFEPTDVVECDIALIDRTNPETGKPLLFKNAFLFSKGLVANTRGDIGGMVLGRLVKRQFANGVGWSLDPYTPQDEQIAQQYLVQNPRNSPSQPSSSQQGPPRQSPPQEDPWVGMNTSPPPQQQSWGAAASPTAAATPTGAASPPPPQQQSWGAPPAASPAQAAPPPAPSAPSNGMESWPAGLADFLRSRGVDPAQVQDESTARMIAASLPQ</sequence>
<evidence type="ECO:0000313" key="2">
    <source>
        <dbReference type="EMBL" id="PRH79346.1"/>
    </source>
</evidence>
<protein>
    <submittedName>
        <fullName evidence="2">Uncharacterized protein</fullName>
    </submittedName>
</protein>
<feature type="region of interest" description="Disordered" evidence="1">
    <location>
        <begin position="126"/>
        <end position="252"/>
    </location>
</feature>
<name>A0A2S9PY27_9ACTN</name>
<dbReference type="EMBL" id="PVLV01000121">
    <property type="protein sequence ID" value="PRH79346.1"/>
    <property type="molecule type" value="Genomic_DNA"/>
</dbReference>
<evidence type="ECO:0000313" key="3">
    <source>
        <dbReference type="Proteomes" id="UP000239322"/>
    </source>
</evidence>
<reference evidence="2 3" key="1">
    <citation type="submission" date="2018-03" db="EMBL/GenBank/DDBJ databases">
        <title>Novel Streptomyces sp. from soil.</title>
        <authorList>
            <person name="Tan G.Y.A."/>
            <person name="Lee Z.Y."/>
        </authorList>
    </citation>
    <scope>NUCLEOTIDE SEQUENCE [LARGE SCALE GENOMIC DNA]</scope>
    <source>
        <strain evidence="2 3">ST5x</strain>
    </source>
</reference>
<organism evidence="2 3">
    <name type="scientific">Streptomyces solincola</name>
    <dbReference type="NCBI Taxonomy" id="2100817"/>
    <lineage>
        <taxon>Bacteria</taxon>
        <taxon>Bacillati</taxon>
        <taxon>Actinomycetota</taxon>
        <taxon>Actinomycetes</taxon>
        <taxon>Kitasatosporales</taxon>
        <taxon>Streptomycetaceae</taxon>
        <taxon>Streptomyces</taxon>
    </lineage>
</organism>
<feature type="compositionally biased region" description="Low complexity" evidence="1">
    <location>
        <begin position="189"/>
        <end position="202"/>
    </location>
</feature>
<gene>
    <name evidence="2" type="ORF">C6N75_09685</name>
</gene>
<feature type="compositionally biased region" description="Low complexity" evidence="1">
    <location>
        <begin position="126"/>
        <end position="142"/>
    </location>
</feature>
<dbReference type="RefSeq" id="WP_105868462.1">
    <property type="nucleotide sequence ID" value="NZ_PVLV01000121.1"/>
</dbReference>
<dbReference type="OrthoDB" id="9842357at2"/>
<keyword evidence="3" id="KW-1185">Reference proteome</keyword>
<feature type="compositionally biased region" description="Low complexity" evidence="1">
    <location>
        <begin position="164"/>
        <end position="182"/>
    </location>
</feature>
<accession>A0A2S9PY27</accession>
<evidence type="ECO:0000256" key="1">
    <source>
        <dbReference type="SAM" id="MobiDB-lite"/>
    </source>
</evidence>
<dbReference type="Proteomes" id="UP000239322">
    <property type="component" value="Unassembled WGS sequence"/>
</dbReference>
<proteinExistence type="predicted"/>
<dbReference type="AlphaFoldDB" id="A0A2S9PY27"/>